<proteinExistence type="predicted"/>
<evidence type="ECO:0000313" key="1">
    <source>
        <dbReference type="EMBL" id="MEN2787331.1"/>
    </source>
</evidence>
<evidence type="ECO:0000313" key="2">
    <source>
        <dbReference type="Proteomes" id="UP001404104"/>
    </source>
</evidence>
<organism evidence="1 2">
    <name type="scientific">Sphingomonas qilianensis</name>
    <dbReference type="NCBI Taxonomy" id="1736690"/>
    <lineage>
        <taxon>Bacteria</taxon>
        <taxon>Pseudomonadati</taxon>
        <taxon>Pseudomonadota</taxon>
        <taxon>Alphaproteobacteria</taxon>
        <taxon>Sphingomonadales</taxon>
        <taxon>Sphingomonadaceae</taxon>
        <taxon>Sphingomonas</taxon>
    </lineage>
</organism>
<keyword evidence="2" id="KW-1185">Reference proteome</keyword>
<name>A0ABU9XUU9_9SPHN</name>
<protein>
    <submittedName>
        <fullName evidence="1">Uncharacterized protein</fullName>
    </submittedName>
</protein>
<dbReference type="RefSeq" id="WP_345865453.1">
    <property type="nucleotide sequence ID" value="NZ_JBDIMF010000005.1"/>
</dbReference>
<comment type="caution">
    <text evidence="1">The sequence shown here is derived from an EMBL/GenBank/DDBJ whole genome shotgun (WGS) entry which is preliminary data.</text>
</comment>
<reference evidence="1 2" key="1">
    <citation type="submission" date="2024-05" db="EMBL/GenBank/DDBJ databases">
        <authorList>
            <person name="Liu Q."/>
            <person name="Xin Y.-H."/>
        </authorList>
    </citation>
    <scope>NUCLEOTIDE SEQUENCE [LARGE SCALE GENOMIC DNA]</scope>
    <source>
        <strain evidence="1 2">CGMCC 1.15349</strain>
    </source>
</reference>
<dbReference type="Proteomes" id="UP001404104">
    <property type="component" value="Unassembled WGS sequence"/>
</dbReference>
<dbReference type="EMBL" id="JBDIMF010000005">
    <property type="protein sequence ID" value="MEN2787331.1"/>
    <property type="molecule type" value="Genomic_DNA"/>
</dbReference>
<gene>
    <name evidence="1" type="ORF">ABC969_12985</name>
</gene>
<accession>A0ABU9XUU9</accession>
<sequence>MIEFAFETPLTRRAFLDSEAFRDTQEAQKRHIAPASAFAIGGVYTYVRDKQLTTAGLRGSRPAQLIERLGAKPAHKRCAPADAGRKDAVFVGRMAGILL</sequence>